<dbReference type="EMBL" id="JAPFPW010000002">
    <property type="protein sequence ID" value="MCW7753012.1"/>
    <property type="molecule type" value="Genomic_DNA"/>
</dbReference>
<sequence>MKQAPLQWMVTVAAILVFIAVAWMIVNSMREGARVPVVIESHPVQYPDVSVVRAKAGTHGAVVRAYGAVSPRFSLDLTAEISGLVESLGEDCEPGKRVAKGTLLVSVEDSEYRSAVALAQKELADSRIALLEEEGRSRQAEAEWSSSDLQGAPDSELVLRAPQLAAALAAVASAEAALAKAGRELERTEIRAPFDAIVVERSIAPGSYLQSGSQIAVLYSTDRADIRIHLASEEWAMLPESRVVNSGLWPVQVWHAQSGEAWDGRILRLEQHANSHTRQRALIVAVDAPLDREPPLLAGSFVNMVIPGVELGNLWCLPPSSLSQNGEIWYVTEDQLLRSFDSNIIFSDDKGIYIAAPESLAGEEQQILVRPLSSYVQGMKVNPVEVKGHE</sequence>
<feature type="transmembrane region" description="Helical" evidence="2">
    <location>
        <begin position="6"/>
        <end position="26"/>
    </location>
</feature>
<dbReference type="Gene3D" id="2.40.50.100">
    <property type="match status" value="1"/>
</dbReference>
<keyword evidence="4" id="KW-1185">Reference proteome</keyword>
<dbReference type="Proteomes" id="UP001209681">
    <property type="component" value="Unassembled WGS sequence"/>
</dbReference>
<keyword evidence="2" id="KW-0812">Transmembrane</keyword>
<evidence type="ECO:0000313" key="4">
    <source>
        <dbReference type="Proteomes" id="UP001209681"/>
    </source>
</evidence>
<proteinExistence type="inferred from homology"/>
<dbReference type="Gene3D" id="2.40.30.170">
    <property type="match status" value="1"/>
</dbReference>
<evidence type="ECO:0000256" key="2">
    <source>
        <dbReference type="SAM" id="Phobius"/>
    </source>
</evidence>
<keyword evidence="2" id="KW-0472">Membrane</keyword>
<evidence type="ECO:0000256" key="1">
    <source>
        <dbReference type="ARBA" id="ARBA00009477"/>
    </source>
</evidence>
<comment type="caution">
    <text evidence="3">The sequence shown here is derived from an EMBL/GenBank/DDBJ whole genome shotgun (WGS) entry which is preliminary data.</text>
</comment>
<gene>
    <name evidence="3" type="ORF">OOT00_03320</name>
</gene>
<dbReference type="Gene3D" id="1.10.287.470">
    <property type="entry name" value="Helix hairpin bin"/>
    <property type="match status" value="1"/>
</dbReference>
<comment type="similarity">
    <text evidence="1">Belongs to the membrane fusion protein (MFP) (TC 8.A.1) family.</text>
</comment>
<name>A0ABT3N6D8_9BACT</name>
<dbReference type="PANTHER" id="PTHR30469">
    <property type="entry name" value="MULTIDRUG RESISTANCE PROTEIN MDTA"/>
    <property type="match status" value="1"/>
</dbReference>
<reference evidence="3 4" key="1">
    <citation type="submission" date="2022-11" db="EMBL/GenBank/DDBJ databases">
        <title>Desulfobotulus tamanensis H1 sp. nov. - anaerobic, alkaliphilic, sulphate reducing bacterium isolated from terrestrial mud volcano.</title>
        <authorList>
            <person name="Frolova A."/>
            <person name="Merkel A.Y."/>
            <person name="Slobodkin A.I."/>
        </authorList>
    </citation>
    <scope>NUCLEOTIDE SEQUENCE [LARGE SCALE GENOMIC DNA]</scope>
    <source>
        <strain evidence="3 4">H1</strain>
    </source>
</reference>
<protein>
    <submittedName>
        <fullName evidence="3">Efflux RND transporter periplasmic adaptor subunit</fullName>
    </submittedName>
</protein>
<organism evidence="3 4">
    <name type="scientific">Desulfobotulus pelophilus</name>
    <dbReference type="NCBI Taxonomy" id="2823377"/>
    <lineage>
        <taxon>Bacteria</taxon>
        <taxon>Pseudomonadati</taxon>
        <taxon>Thermodesulfobacteriota</taxon>
        <taxon>Desulfobacteria</taxon>
        <taxon>Desulfobacterales</taxon>
        <taxon>Desulfobacteraceae</taxon>
        <taxon>Desulfobotulus</taxon>
    </lineage>
</organism>
<accession>A0ABT3N6D8</accession>
<dbReference type="NCBIfam" id="TIGR01730">
    <property type="entry name" value="RND_mfp"/>
    <property type="match status" value="1"/>
</dbReference>
<dbReference type="RefSeq" id="WP_265423869.1">
    <property type="nucleotide sequence ID" value="NZ_JAPFPW010000002.1"/>
</dbReference>
<evidence type="ECO:0000313" key="3">
    <source>
        <dbReference type="EMBL" id="MCW7753012.1"/>
    </source>
</evidence>
<dbReference type="SUPFAM" id="SSF111369">
    <property type="entry name" value="HlyD-like secretion proteins"/>
    <property type="match status" value="1"/>
</dbReference>
<keyword evidence="2" id="KW-1133">Transmembrane helix</keyword>
<dbReference type="InterPro" id="IPR006143">
    <property type="entry name" value="RND_pump_MFP"/>
</dbReference>